<dbReference type="OrthoDB" id="6293428at2"/>
<protein>
    <submittedName>
        <fullName evidence="1">Uncharacterized protein</fullName>
    </submittedName>
</protein>
<accession>A0A517XRW0</accession>
<dbReference type="EMBL" id="CP036273">
    <property type="protein sequence ID" value="QDU20245.1"/>
    <property type="molecule type" value="Genomic_DNA"/>
</dbReference>
<keyword evidence="2" id="KW-1185">Reference proteome</keyword>
<reference evidence="1 2" key="1">
    <citation type="submission" date="2019-02" db="EMBL/GenBank/DDBJ databases">
        <title>Deep-cultivation of Planctomycetes and their phenomic and genomic characterization uncovers novel biology.</title>
        <authorList>
            <person name="Wiegand S."/>
            <person name="Jogler M."/>
            <person name="Boedeker C."/>
            <person name="Pinto D."/>
            <person name="Vollmers J."/>
            <person name="Rivas-Marin E."/>
            <person name="Kohn T."/>
            <person name="Peeters S.H."/>
            <person name="Heuer A."/>
            <person name="Rast P."/>
            <person name="Oberbeckmann S."/>
            <person name="Bunk B."/>
            <person name="Jeske O."/>
            <person name="Meyerdierks A."/>
            <person name="Storesund J.E."/>
            <person name="Kallscheuer N."/>
            <person name="Luecker S."/>
            <person name="Lage O.M."/>
            <person name="Pohl T."/>
            <person name="Merkel B.J."/>
            <person name="Hornburger P."/>
            <person name="Mueller R.-W."/>
            <person name="Bruemmer F."/>
            <person name="Labrenz M."/>
            <person name="Spormann A.M."/>
            <person name="Op den Camp H."/>
            <person name="Overmann J."/>
            <person name="Amann R."/>
            <person name="Jetten M.S.M."/>
            <person name="Mascher T."/>
            <person name="Medema M.H."/>
            <person name="Devos D.P."/>
            <person name="Kaster A.-K."/>
            <person name="Ovreas L."/>
            <person name="Rohde M."/>
            <person name="Galperin M.Y."/>
            <person name="Jogler C."/>
        </authorList>
    </citation>
    <scope>NUCLEOTIDE SEQUENCE [LARGE SCALE GENOMIC DNA]</scope>
    <source>
        <strain evidence="1 2">ETA_A1</strain>
    </source>
</reference>
<gene>
    <name evidence="1" type="ORF">ETAA1_21900</name>
</gene>
<dbReference type="KEGG" id="uli:ETAA1_21900"/>
<evidence type="ECO:0000313" key="1">
    <source>
        <dbReference type="EMBL" id="QDU20245.1"/>
    </source>
</evidence>
<name>A0A517XRW0_9BACT</name>
<sequence>MTTRVILPAVEAAALALTAAAQQRPVPPDPDRLVDVSLIRLIANPDAFDGKRVRVHGFVRVEHEGTSVYLHREDYVRALSRNGLWLAASDVAVPGSREAAVNNRYALIEGRFSAKMTGHRGMWSGAIQDITRMEPWDFDRDKK</sequence>
<proteinExistence type="predicted"/>
<dbReference type="Proteomes" id="UP000319576">
    <property type="component" value="Chromosome"/>
</dbReference>
<organism evidence="1 2">
    <name type="scientific">Urbifossiella limnaea</name>
    <dbReference type="NCBI Taxonomy" id="2528023"/>
    <lineage>
        <taxon>Bacteria</taxon>
        <taxon>Pseudomonadati</taxon>
        <taxon>Planctomycetota</taxon>
        <taxon>Planctomycetia</taxon>
        <taxon>Gemmatales</taxon>
        <taxon>Gemmataceae</taxon>
        <taxon>Urbifossiella</taxon>
    </lineage>
</organism>
<evidence type="ECO:0000313" key="2">
    <source>
        <dbReference type="Proteomes" id="UP000319576"/>
    </source>
</evidence>
<dbReference type="RefSeq" id="WP_145237448.1">
    <property type="nucleotide sequence ID" value="NZ_CP036273.1"/>
</dbReference>
<dbReference type="AlphaFoldDB" id="A0A517XRW0"/>